<organism evidence="1 2">
    <name type="scientific">Phycisphaera mikurensis (strain NBRC 102666 / KCTC 22515 / FYK2301M01)</name>
    <dbReference type="NCBI Taxonomy" id="1142394"/>
    <lineage>
        <taxon>Bacteria</taxon>
        <taxon>Pseudomonadati</taxon>
        <taxon>Planctomycetota</taxon>
        <taxon>Phycisphaerae</taxon>
        <taxon>Phycisphaerales</taxon>
        <taxon>Phycisphaeraceae</taxon>
        <taxon>Phycisphaera</taxon>
    </lineage>
</organism>
<name>I0IDT1_PHYMF</name>
<sequence length="118" mass="12142">MLVYACNDLLFASKIASATRAAGATARPARSTAMLRARLDRVEDGKPNGPVAAVWVDLEREDALELIAMAAGRADVLAFGPHVDAGRLRAAAAAGAEAMPRGRFVAELDARAAALAAG</sequence>
<dbReference type="STRING" id="1142394.PSMK_12600"/>
<dbReference type="OrthoDB" id="291953at2"/>
<dbReference type="HOGENOM" id="CLU_2070903_0_0_0"/>
<keyword evidence="2" id="KW-1185">Reference proteome</keyword>
<reference evidence="1 2" key="1">
    <citation type="submission" date="2012-02" db="EMBL/GenBank/DDBJ databases">
        <title>Complete genome sequence of Phycisphaera mikurensis NBRC 102666.</title>
        <authorList>
            <person name="Ankai A."/>
            <person name="Hosoyama A."/>
            <person name="Terui Y."/>
            <person name="Sekine M."/>
            <person name="Fukai R."/>
            <person name="Kato Y."/>
            <person name="Nakamura S."/>
            <person name="Yamada-Narita S."/>
            <person name="Kawakoshi A."/>
            <person name="Fukunaga Y."/>
            <person name="Yamazaki S."/>
            <person name="Fujita N."/>
        </authorList>
    </citation>
    <scope>NUCLEOTIDE SEQUENCE [LARGE SCALE GENOMIC DNA]</scope>
    <source>
        <strain evidence="2">NBRC 102666 / KCTC 22515 / FYK2301M01</strain>
    </source>
</reference>
<proteinExistence type="predicted"/>
<accession>I0IDT1</accession>
<gene>
    <name evidence="1" type="ordered locus">PSMK_12600</name>
</gene>
<evidence type="ECO:0000313" key="2">
    <source>
        <dbReference type="Proteomes" id="UP000007881"/>
    </source>
</evidence>
<dbReference type="Proteomes" id="UP000007881">
    <property type="component" value="Chromosome"/>
</dbReference>
<dbReference type="AlphaFoldDB" id="I0IDT1"/>
<evidence type="ECO:0000313" key="1">
    <source>
        <dbReference type="EMBL" id="BAM03419.1"/>
    </source>
</evidence>
<protein>
    <submittedName>
        <fullName evidence="1">Uncharacterized protein</fullName>
    </submittedName>
</protein>
<dbReference type="EMBL" id="AP012338">
    <property type="protein sequence ID" value="BAM03419.1"/>
    <property type="molecule type" value="Genomic_DNA"/>
</dbReference>
<dbReference type="RefSeq" id="WP_014436638.1">
    <property type="nucleotide sequence ID" value="NC_017080.1"/>
</dbReference>
<dbReference type="KEGG" id="phm:PSMK_12600"/>